<proteinExistence type="predicted"/>
<comment type="caution">
    <text evidence="2">The sequence shown here is derived from an EMBL/GenBank/DDBJ whole genome shotgun (WGS) entry which is preliminary data.</text>
</comment>
<gene>
    <name evidence="2" type="ORF">V5O49_00180</name>
</gene>
<keyword evidence="3" id="KW-1185">Reference proteome</keyword>
<dbReference type="EMBL" id="JBAGLP010000049">
    <property type="protein sequence ID" value="MEG3613538.1"/>
    <property type="molecule type" value="Genomic_DNA"/>
</dbReference>
<name>A0ABU7Z2C6_9MICO</name>
<evidence type="ECO:0000256" key="1">
    <source>
        <dbReference type="SAM" id="MobiDB-lite"/>
    </source>
</evidence>
<feature type="region of interest" description="Disordered" evidence="1">
    <location>
        <begin position="1"/>
        <end position="43"/>
    </location>
</feature>
<evidence type="ECO:0000313" key="2">
    <source>
        <dbReference type="EMBL" id="MEG3613538.1"/>
    </source>
</evidence>
<accession>A0ABU7Z2C6</accession>
<reference evidence="2" key="1">
    <citation type="journal article" date="2024" name="Antonie Van Leeuwenhoek">
        <title>Isoptericola haloaureus sp. nov., a dimorphic actinobacterium isolated from mangrove sediments of southeast India, implicating biosaline agricultural significance through nitrogen fixation and salt tolerance genes.</title>
        <authorList>
            <person name="Prathaban M."/>
            <person name="Prathiviraj R."/>
            <person name="Ravichandran M."/>
            <person name="Natarajan S.D."/>
            <person name="Sobanaa M."/>
            <person name="Hari Krishna Kumar S."/>
            <person name="Chandrasekar V."/>
            <person name="Selvin J."/>
        </authorList>
    </citation>
    <scope>NUCLEOTIDE SEQUENCE</scope>
    <source>
        <strain evidence="2">MP1014</strain>
    </source>
</reference>
<organism evidence="2 3">
    <name type="scientific">Isoptericola haloaureus</name>
    <dbReference type="NCBI Taxonomy" id="1542902"/>
    <lineage>
        <taxon>Bacteria</taxon>
        <taxon>Bacillati</taxon>
        <taxon>Actinomycetota</taxon>
        <taxon>Actinomycetes</taxon>
        <taxon>Micrococcales</taxon>
        <taxon>Promicromonosporaceae</taxon>
        <taxon>Isoptericola</taxon>
    </lineage>
</organism>
<feature type="non-terminal residue" evidence="2">
    <location>
        <position position="75"/>
    </location>
</feature>
<dbReference type="Proteomes" id="UP001310387">
    <property type="component" value="Unassembled WGS sequence"/>
</dbReference>
<reference evidence="2" key="2">
    <citation type="submission" date="2024-02" db="EMBL/GenBank/DDBJ databases">
        <authorList>
            <person name="Prathaban M."/>
            <person name="Mythili R."/>
            <person name="Sharmila Devi N."/>
            <person name="Sobanaa M."/>
            <person name="Prathiviraj R."/>
            <person name="Selvin J."/>
        </authorList>
    </citation>
    <scope>NUCLEOTIDE SEQUENCE</scope>
    <source>
        <strain evidence="2">MP1014</strain>
    </source>
</reference>
<sequence length="75" mass="8084">MDTGGRPRLHDGHRPSCAPRRPSATRATRSCASPSPASPRGRPAELLADMLMIKARVEVLVARRGERGRDARAAV</sequence>
<dbReference type="RefSeq" id="WP_332900456.1">
    <property type="nucleotide sequence ID" value="NZ_JBAGLP010000049.1"/>
</dbReference>
<feature type="compositionally biased region" description="Low complexity" evidence="1">
    <location>
        <begin position="15"/>
        <end position="41"/>
    </location>
</feature>
<protein>
    <submittedName>
        <fullName evidence="2">Uncharacterized protein</fullName>
    </submittedName>
</protein>
<evidence type="ECO:0000313" key="3">
    <source>
        <dbReference type="Proteomes" id="UP001310387"/>
    </source>
</evidence>